<comment type="caution">
    <text evidence="1">The sequence shown here is derived from an EMBL/GenBank/DDBJ whole genome shotgun (WGS) entry which is preliminary data.</text>
</comment>
<dbReference type="InterPro" id="IPR009057">
    <property type="entry name" value="Homeodomain-like_sf"/>
</dbReference>
<keyword evidence="2" id="KW-1185">Reference proteome</keyword>
<accession>A0ABT6ACW1</accession>
<evidence type="ECO:0000313" key="1">
    <source>
        <dbReference type="EMBL" id="MDF3302490.1"/>
    </source>
</evidence>
<reference evidence="1 2" key="1">
    <citation type="submission" date="2023-03" db="EMBL/GenBank/DDBJ databases">
        <title>Draft genome sequence of Streptomyces sp. K1PA1 isolated from peat swamp forest in Thailand.</title>
        <authorList>
            <person name="Klaysubun C."/>
            <person name="Duangmal K."/>
        </authorList>
    </citation>
    <scope>NUCLEOTIDE SEQUENCE [LARGE SCALE GENOMIC DNA]</scope>
    <source>
        <strain evidence="1 2">K1PA1</strain>
    </source>
</reference>
<name>A0ABT6ACW1_9ACTN</name>
<evidence type="ECO:0000313" key="2">
    <source>
        <dbReference type="Proteomes" id="UP001221150"/>
    </source>
</evidence>
<proteinExistence type="predicted"/>
<dbReference type="Proteomes" id="UP001221150">
    <property type="component" value="Unassembled WGS sequence"/>
</dbReference>
<organism evidence="1 2">
    <name type="scientific">Streptomyces tropicalis</name>
    <dbReference type="NCBI Taxonomy" id="3034234"/>
    <lineage>
        <taxon>Bacteria</taxon>
        <taxon>Bacillati</taxon>
        <taxon>Actinomycetota</taxon>
        <taxon>Actinomycetes</taxon>
        <taxon>Kitasatosporales</taxon>
        <taxon>Streptomycetaceae</taxon>
        <taxon>Streptomyces</taxon>
    </lineage>
</organism>
<dbReference type="EMBL" id="JARJBB010000023">
    <property type="protein sequence ID" value="MDF3302490.1"/>
    <property type="molecule type" value="Genomic_DNA"/>
</dbReference>
<gene>
    <name evidence="1" type="ORF">P3H78_28485</name>
</gene>
<dbReference type="Pfam" id="PF13384">
    <property type="entry name" value="HTH_23"/>
    <property type="match status" value="1"/>
</dbReference>
<sequence length="57" mass="6882">MERFERGERNRDIAAALRVSERSVERWRRQWRERGRGWSPVEGLTRAAEGSSPRERR</sequence>
<protein>
    <submittedName>
        <fullName evidence="1">Helix-turn-helix domain-containing protein</fullName>
    </submittedName>
</protein>
<dbReference type="SUPFAM" id="SSF46689">
    <property type="entry name" value="Homeodomain-like"/>
    <property type="match status" value="1"/>
</dbReference>